<keyword evidence="2" id="KW-0808">Transferase</keyword>
<keyword evidence="3" id="KW-1185">Reference proteome</keyword>
<accession>A0ABD1FTN6</accession>
<evidence type="ECO:0000313" key="3">
    <source>
        <dbReference type="Proteomes" id="UP001567538"/>
    </source>
</evidence>
<feature type="region of interest" description="Disordered" evidence="1">
    <location>
        <begin position="67"/>
        <end position="91"/>
    </location>
</feature>
<sequence length="91" mass="10478">MAFRKKQKPDKAPGRSTFSIFKDNINSSKGVKRIMQFLPSGHQIRFLRGQGRGQLCIEIFVDEECTEQNKPNKEREKSLVLHLRPGDGKSY</sequence>
<evidence type="ECO:0000313" key="2">
    <source>
        <dbReference type="EMBL" id="KAL1535195.1"/>
    </source>
</evidence>
<reference evidence="2 3" key="1">
    <citation type="submission" date="2024-06" db="EMBL/GenBank/DDBJ databases">
        <title>A chromosome level genome sequence of Diviner's sage (Salvia divinorum).</title>
        <authorList>
            <person name="Ford S.A."/>
            <person name="Ro D.-K."/>
            <person name="Ness R.W."/>
            <person name="Phillips M.A."/>
        </authorList>
    </citation>
    <scope>NUCLEOTIDE SEQUENCE [LARGE SCALE GENOMIC DNA]</scope>
    <source>
        <strain evidence="2">SAF-2024a</strain>
        <tissue evidence="2">Leaf</tissue>
    </source>
</reference>
<proteinExistence type="predicted"/>
<name>A0ABD1FTN6_SALDI</name>
<evidence type="ECO:0000256" key="1">
    <source>
        <dbReference type="SAM" id="MobiDB-lite"/>
    </source>
</evidence>
<keyword evidence="2" id="KW-0418">Kinase</keyword>
<organism evidence="2 3">
    <name type="scientific">Salvia divinorum</name>
    <name type="common">Maria pastora</name>
    <name type="synonym">Diviner's sage</name>
    <dbReference type="NCBI Taxonomy" id="28513"/>
    <lineage>
        <taxon>Eukaryota</taxon>
        <taxon>Viridiplantae</taxon>
        <taxon>Streptophyta</taxon>
        <taxon>Embryophyta</taxon>
        <taxon>Tracheophyta</taxon>
        <taxon>Spermatophyta</taxon>
        <taxon>Magnoliopsida</taxon>
        <taxon>eudicotyledons</taxon>
        <taxon>Gunneridae</taxon>
        <taxon>Pentapetalae</taxon>
        <taxon>asterids</taxon>
        <taxon>lamiids</taxon>
        <taxon>Lamiales</taxon>
        <taxon>Lamiaceae</taxon>
        <taxon>Nepetoideae</taxon>
        <taxon>Mentheae</taxon>
        <taxon>Salviinae</taxon>
        <taxon>Salvia</taxon>
        <taxon>Salvia subgen. Calosphace</taxon>
    </lineage>
</organism>
<dbReference type="EMBL" id="JBEAFC010000012">
    <property type="protein sequence ID" value="KAL1535195.1"/>
    <property type="molecule type" value="Genomic_DNA"/>
</dbReference>
<dbReference type="EC" id="2.7.11.1" evidence="2"/>
<feature type="compositionally biased region" description="Basic and acidic residues" evidence="1">
    <location>
        <begin position="70"/>
        <end position="91"/>
    </location>
</feature>
<protein>
    <submittedName>
        <fullName evidence="2">Non-specific serine/threonine protein kinase</fullName>
        <ecNumber evidence="2">2.7.11.1</ecNumber>
    </submittedName>
</protein>
<dbReference type="GO" id="GO:0004674">
    <property type="term" value="F:protein serine/threonine kinase activity"/>
    <property type="evidence" value="ECO:0007669"/>
    <property type="project" value="UniProtKB-KW"/>
</dbReference>
<dbReference type="Proteomes" id="UP001567538">
    <property type="component" value="Unassembled WGS sequence"/>
</dbReference>
<comment type="caution">
    <text evidence="2">The sequence shown here is derived from an EMBL/GenBank/DDBJ whole genome shotgun (WGS) entry which is preliminary data.</text>
</comment>
<gene>
    <name evidence="2" type="ORF">AAHA92_31279</name>
</gene>
<dbReference type="AlphaFoldDB" id="A0ABD1FTN6"/>
<keyword evidence="2" id="KW-0723">Serine/threonine-protein kinase</keyword>